<dbReference type="GO" id="GO:0005886">
    <property type="term" value="C:plasma membrane"/>
    <property type="evidence" value="ECO:0007669"/>
    <property type="project" value="UniProtKB-SubCell"/>
</dbReference>
<comment type="pathway">
    <text evidence="8">Protein modification; lipoprotein biosynthesis (diacylglyceryl transfer).</text>
</comment>
<dbReference type="OrthoDB" id="871140at2"/>
<evidence type="ECO:0000256" key="6">
    <source>
        <dbReference type="ARBA" id="ARBA00022989"/>
    </source>
</evidence>
<feature type="transmembrane region" description="Helical" evidence="8">
    <location>
        <begin position="251"/>
        <end position="277"/>
    </location>
</feature>
<keyword evidence="4 8" id="KW-0808">Transferase</keyword>
<evidence type="ECO:0000313" key="10">
    <source>
        <dbReference type="Proteomes" id="UP000315891"/>
    </source>
</evidence>
<dbReference type="PANTHER" id="PTHR30589">
    <property type="entry name" value="PROLIPOPROTEIN DIACYLGLYCERYL TRANSFERASE"/>
    <property type="match status" value="1"/>
</dbReference>
<proteinExistence type="inferred from homology"/>
<feature type="transmembrane region" description="Helical" evidence="8">
    <location>
        <begin position="20"/>
        <end position="37"/>
    </location>
</feature>
<gene>
    <name evidence="8" type="primary">lgt</name>
    <name evidence="9" type="ORF">FNZ56_12320</name>
</gene>
<feature type="transmembrane region" description="Helical" evidence="8">
    <location>
        <begin position="222"/>
        <end position="239"/>
    </location>
</feature>
<comment type="subcellular location">
    <subcellularLocation>
        <location evidence="8">Cell membrane</location>
        <topology evidence="8">Multi-pass membrane protein</topology>
    </subcellularLocation>
</comment>
<keyword evidence="6 8" id="KW-1133">Transmembrane helix</keyword>
<dbReference type="RefSeq" id="WP_143880120.1">
    <property type="nucleotide sequence ID" value="NZ_BAABLZ010000001.1"/>
</dbReference>
<keyword evidence="2 8" id="KW-1003">Cell membrane</keyword>
<dbReference type="EC" id="2.5.1.145" evidence="8"/>
<dbReference type="PANTHER" id="PTHR30589:SF0">
    <property type="entry name" value="PHOSPHATIDYLGLYCEROL--PROLIPOPROTEIN DIACYLGLYCERYL TRANSFERASE"/>
    <property type="match status" value="1"/>
</dbReference>
<evidence type="ECO:0000256" key="8">
    <source>
        <dbReference type="HAMAP-Rule" id="MF_01147"/>
    </source>
</evidence>
<feature type="transmembrane region" description="Helical" evidence="8">
    <location>
        <begin position="97"/>
        <end position="114"/>
    </location>
</feature>
<keyword evidence="3" id="KW-0997">Cell inner membrane</keyword>
<keyword evidence="7 8" id="KW-0472">Membrane</keyword>
<evidence type="ECO:0000256" key="3">
    <source>
        <dbReference type="ARBA" id="ARBA00022519"/>
    </source>
</evidence>
<keyword evidence="5 8" id="KW-0812">Transmembrane</keyword>
<dbReference type="PROSITE" id="PS01311">
    <property type="entry name" value="LGT"/>
    <property type="match status" value="1"/>
</dbReference>
<dbReference type="NCBIfam" id="TIGR00544">
    <property type="entry name" value="lgt"/>
    <property type="match status" value="1"/>
</dbReference>
<evidence type="ECO:0000256" key="5">
    <source>
        <dbReference type="ARBA" id="ARBA00022692"/>
    </source>
</evidence>
<comment type="function">
    <text evidence="8">Catalyzes the transfer of the diacylglyceryl group from phosphatidylglycerol to the sulfhydryl group of the N-terminal cysteine of a prolipoprotein, the first step in the formation of mature lipoproteins.</text>
</comment>
<dbReference type="EMBL" id="CP041742">
    <property type="protein sequence ID" value="QDQ74611.1"/>
    <property type="molecule type" value="Genomic_DNA"/>
</dbReference>
<keyword evidence="10" id="KW-1185">Reference proteome</keyword>
<comment type="similarity">
    <text evidence="1 8">Belongs to the Lgt family.</text>
</comment>
<name>A0A516V7X3_9GAMM</name>
<protein>
    <recommendedName>
        <fullName evidence="8">Phosphatidylglycerol--prolipoprotein diacylglyceryl transferase</fullName>
        <ecNumber evidence="8">2.5.1.145</ecNumber>
    </recommendedName>
</protein>
<dbReference type="GO" id="GO:0008961">
    <property type="term" value="F:phosphatidylglycerol-prolipoprotein diacylglyceryl transferase activity"/>
    <property type="evidence" value="ECO:0007669"/>
    <property type="project" value="UniProtKB-UniRule"/>
</dbReference>
<sequence>MRYLHQIDPIAFGLGPLQVHWYGIMYLLGFLAAWWLGRRRIRAGRLPGVDEAGFGDLMFYCMLGVVLGGRIGYILFYDLKTYLADPLQVLQIWKGGMSFNGGLLGVLVAVWWWARRHRLHVFDVVDFISPLVPPGLGFGRLGNFINGELWGKPTDGDWGVVFPASLPSPFSSMDATTLRAQFDAGVLDPFLRHPSQLYQAALEGLVLFAFLWWYSAKPRPRYAVAGWFALLYGVFRCAVEFVRVPDAQLGYLAFGWLTMGQLLQLPLIAFGLFWLWLSRRSPTLNPSPVPAGHPLPQGERENTKH</sequence>
<dbReference type="AlphaFoldDB" id="A0A516V7X3"/>
<evidence type="ECO:0000256" key="2">
    <source>
        <dbReference type="ARBA" id="ARBA00022475"/>
    </source>
</evidence>
<reference evidence="9 10" key="1">
    <citation type="submission" date="2019-07" db="EMBL/GenBank/DDBJ databases">
        <title>Lysobacter weifangensis sp. nov., isolated from bensulfuron-methyl contaminated farmland soil.</title>
        <authorList>
            <person name="Zhao H."/>
        </authorList>
    </citation>
    <scope>NUCLEOTIDE SEQUENCE [LARGE SCALE GENOMIC DNA]</scope>
    <source>
        <strain evidence="9 10">CC-Bw-6</strain>
    </source>
</reference>
<keyword evidence="9" id="KW-0449">Lipoprotein</keyword>
<feature type="binding site" evidence="8">
    <location>
        <position position="140"/>
    </location>
    <ligand>
        <name>a 1,2-diacyl-sn-glycero-3-phospho-(1'-sn-glycerol)</name>
        <dbReference type="ChEBI" id="CHEBI:64716"/>
    </ligand>
</feature>
<evidence type="ECO:0000256" key="1">
    <source>
        <dbReference type="ARBA" id="ARBA00007150"/>
    </source>
</evidence>
<comment type="catalytic activity">
    <reaction evidence="8">
        <text>L-cysteinyl-[prolipoprotein] + a 1,2-diacyl-sn-glycero-3-phospho-(1'-sn-glycerol) = an S-1,2-diacyl-sn-glyceryl-L-cysteinyl-[prolipoprotein] + sn-glycerol 1-phosphate + H(+)</text>
        <dbReference type="Rhea" id="RHEA:56712"/>
        <dbReference type="Rhea" id="RHEA-COMP:14679"/>
        <dbReference type="Rhea" id="RHEA-COMP:14680"/>
        <dbReference type="ChEBI" id="CHEBI:15378"/>
        <dbReference type="ChEBI" id="CHEBI:29950"/>
        <dbReference type="ChEBI" id="CHEBI:57685"/>
        <dbReference type="ChEBI" id="CHEBI:64716"/>
        <dbReference type="ChEBI" id="CHEBI:140658"/>
        <dbReference type="EC" id="2.5.1.145"/>
    </reaction>
</comment>
<dbReference type="InterPro" id="IPR001640">
    <property type="entry name" value="Lgt"/>
</dbReference>
<organism evidence="9 10">
    <name type="scientific">Pseudoluteimonas lycopersici</name>
    <dbReference type="NCBI Taxonomy" id="1324796"/>
    <lineage>
        <taxon>Bacteria</taxon>
        <taxon>Pseudomonadati</taxon>
        <taxon>Pseudomonadota</taxon>
        <taxon>Gammaproteobacteria</taxon>
        <taxon>Lysobacterales</taxon>
        <taxon>Lysobacteraceae</taxon>
        <taxon>Pseudoluteimonas</taxon>
    </lineage>
</organism>
<accession>A0A516V7X3</accession>
<dbReference type="GO" id="GO:0042158">
    <property type="term" value="P:lipoprotein biosynthetic process"/>
    <property type="evidence" value="ECO:0007669"/>
    <property type="project" value="UniProtKB-UniRule"/>
</dbReference>
<dbReference type="UniPathway" id="UPA00664"/>
<evidence type="ECO:0000256" key="7">
    <source>
        <dbReference type="ARBA" id="ARBA00023136"/>
    </source>
</evidence>
<feature type="transmembrane region" description="Helical" evidence="8">
    <location>
        <begin position="57"/>
        <end position="77"/>
    </location>
</feature>
<dbReference type="HAMAP" id="MF_01147">
    <property type="entry name" value="Lgt"/>
    <property type="match status" value="1"/>
</dbReference>
<dbReference type="Pfam" id="PF01790">
    <property type="entry name" value="LGT"/>
    <property type="match status" value="1"/>
</dbReference>
<evidence type="ECO:0000313" key="9">
    <source>
        <dbReference type="EMBL" id="QDQ74611.1"/>
    </source>
</evidence>
<evidence type="ECO:0000256" key="4">
    <source>
        <dbReference type="ARBA" id="ARBA00022679"/>
    </source>
</evidence>
<dbReference type="Proteomes" id="UP000315891">
    <property type="component" value="Chromosome"/>
</dbReference>